<dbReference type="EMBL" id="ML976658">
    <property type="protein sequence ID" value="KAF1979412.1"/>
    <property type="molecule type" value="Genomic_DNA"/>
</dbReference>
<protein>
    <submittedName>
        <fullName evidence="1">Uncharacterized protein</fullName>
    </submittedName>
</protein>
<name>A0A6A5VUM0_9PLEO</name>
<dbReference type="AlphaFoldDB" id="A0A6A5VUM0"/>
<dbReference type="Proteomes" id="UP000800036">
    <property type="component" value="Unassembled WGS sequence"/>
</dbReference>
<evidence type="ECO:0000313" key="2">
    <source>
        <dbReference type="Proteomes" id="UP000800036"/>
    </source>
</evidence>
<accession>A0A6A5VUM0</accession>
<organism evidence="1 2">
    <name type="scientific">Bimuria novae-zelandiae CBS 107.79</name>
    <dbReference type="NCBI Taxonomy" id="1447943"/>
    <lineage>
        <taxon>Eukaryota</taxon>
        <taxon>Fungi</taxon>
        <taxon>Dikarya</taxon>
        <taxon>Ascomycota</taxon>
        <taxon>Pezizomycotina</taxon>
        <taxon>Dothideomycetes</taxon>
        <taxon>Pleosporomycetidae</taxon>
        <taxon>Pleosporales</taxon>
        <taxon>Massarineae</taxon>
        <taxon>Didymosphaeriaceae</taxon>
        <taxon>Bimuria</taxon>
    </lineage>
</organism>
<sequence>MNESAEKRYETQSFTIASFINEKVLQGCFSEHNSSASGVASSLSPAALLYIHPPAPGLLMHRITQCRYLRQVKPSTIINLPRTTTKSLTSSPHPKRRTTMLLLKSDYSSMTRHNNPYWTNDRIYGWDDGYNNGSVRWNDDPRGWGPSQRRDLRHNYSYGDLHNRFQSEHGGGPTYAPGARPRFSAGFWYPPHMNNLDRSRDW</sequence>
<gene>
    <name evidence="1" type="ORF">BU23DRAFT_563594</name>
</gene>
<evidence type="ECO:0000313" key="1">
    <source>
        <dbReference type="EMBL" id="KAF1979412.1"/>
    </source>
</evidence>
<reference evidence="1" key="1">
    <citation type="journal article" date="2020" name="Stud. Mycol.">
        <title>101 Dothideomycetes genomes: a test case for predicting lifestyles and emergence of pathogens.</title>
        <authorList>
            <person name="Haridas S."/>
            <person name="Albert R."/>
            <person name="Binder M."/>
            <person name="Bloem J."/>
            <person name="Labutti K."/>
            <person name="Salamov A."/>
            <person name="Andreopoulos B."/>
            <person name="Baker S."/>
            <person name="Barry K."/>
            <person name="Bills G."/>
            <person name="Bluhm B."/>
            <person name="Cannon C."/>
            <person name="Castanera R."/>
            <person name="Culley D."/>
            <person name="Daum C."/>
            <person name="Ezra D."/>
            <person name="Gonzalez J."/>
            <person name="Henrissat B."/>
            <person name="Kuo A."/>
            <person name="Liang C."/>
            <person name="Lipzen A."/>
            <person name="Lutzoni F."/>
            <person name="Magnuson J."/>
            <person name="Mondo S."/>
            <person name="Nolan M."/>
            <person name="Ohm R."/>
            <person name="Pangilinan J."/>
            <person name="Park H.-J."/>
            <person name="Ramirez L."/>
            <person name="Alfaro M."/>
            <person name="Sun H."/>
            <person name="Tritt A."/>
            <person name="Yoshinaga Y."/>
            <person name="Zwiers L.-H."/>
            <person name="Turgeon B."/>
            <person name="Goodwin S."/>
            <person name="Spatafora J."/>
            <person name="Crous P."/>
            <person name="Grigoriev I."/>
        </authorList>
    </citation>
    <scope>NUCLEOTIDE SEQUENCE</scope>
    <source>
        <strain evidence="1">CBS 107.79</strain>
    </source>
</reference>
<keyword evidence="2" id="KW-1185">Reference proteome</keyword>
<proteinExistence type="predicted"/>